<dbReference type="EMBL" id="LOMO01000235">
    <property type="protein sequence ID" value="KXY30077.1"/>
    <property type="molecule type" value="Genomic_DNA"/>
</dbReference>
<proteinExistence type="predicted"/>
<comment type="caution">
    <text evidence="2">The sequence shown here is derived from an EMBL/GenBank/DDBJ whole genome shotgun (WGS) entry which is preliminary data.</text>
</comment>
<keyword evidence="1" id="KW-1133">Transmembrane helix</keyword>
<keyword evidence="1" id="KW-0472">Membrane</keyword>
<keyword evidence="1" id="KW-0812">Transmembrane</keyword>
<evidence type="ECO:0000313" key="2">
    <source>
        <dbReference type="EMBL" id="KXY30077.1"/>
    </source>
</evidence>
<feature type="transmembrane region" description="Helical" evidence="1">
    <location>
        <begin position="7"/>
        <end position="39"/>
    </location>
</feature>
<sequence>MFRGLGAVFTLAILGILILSFGTWSAIWLGLAWIISYVFNLDVSYMTVFTISSIVWLLVFIVKSLFAYLGKKAAERFWD</sequence>
<reference evidence="2 3" key="1">
    <citation type="submission" date="2015-12" db="EMBL/GenBank/DDBJ databases">
        <title>Bacillus cereus Group isolate.</title>
        <authorList>
            <person name="Kovac J."/>
        </authorList>
    </citation>
    <scope>NUCLEOTIDE SEQUENCE [LARGE SCALE GENOMIC DNA]</scope>
    <source>
        <strain evidence="2 3">FSL K6-0073</strain>
    </source>
</reference>
<organism evidence="2 3">
    <name type="scientific">Bacillus cereus</name>
    <dbReference type="NCBI Taxonomy" id="1396"/>
    <lineage>
        <taxon>Bacteria</taxon>
        <taxon>Bacillati</taxon>
        <taxon>Bacillota</taxon>
        <taxon>Bacilli</taxon>
        <taxon>Bacillales</taxon>
        <taxon>Bacillaceae</taxon>
        <taxon>Bacillus</taxon>
        <taxon>Bacillus cereus group</taxon>
    </lineage>
</organism>
<name>A0A9X0SKQ8_BACCE</name>
<dbReference type="RefSeq" id="WP_061664056.1">
    <property type="nucleotide sequence ID" value="NZ_LOMO01000235.1"/>
</dbReference>
<evidence type="ECO:0000256" key="1">
    <source>
        <dbReference type="SAM" id="Phobius"/>
    </source>
</evidence>
<gene>
    <name evidence="2" type="ORF">AT268_17370</name>
</gene>
<dbReference type="AlphaFoldDB" id="A0A9X0SKQ8"/>
<evidence type="ECO:0000313" key="3">
    <source>
        <dbReference type="Proteomes" id="UP000075476"/>
    </source>
</evidence>
<accession>A0A9X0SKQ8</accession>
<feature type="transmembrane region" description="Helical" evidence="1">
    <location>
        <begin position="45"/>
        <end position="69"/>
    </location>
</feature>
<protein>
    <submittedName>
        <fullName evidence="2">Uncharacterized protein</fullName>
    </submittedName>
</protein>
<dbReference type="Proteomes" id="UP000075476">
    <property type="component" value="Unassembled WGS sequence"/>
</dbReference>